<keyword evidence="4 9" id="KW-0285">Flavoprotein</keyword>
<dbReference type="GO" id="GO:0019563">
    <property type="term" value="P:glycerol catabolic process"/>
    <property type="evidence" value="ECO:0007669"/>
    <property type="project" value="UniProtKB-UniPathway"/>
</dbReference>
<dbReference type="PROSITE" id="PS00977">
    <property type="entry name" value="FAD_G3PDH_1"/>
    <property type="match status" value="1"/>
</dbReference>
<name>A0A5J5HZK8_9BACI</name>
<comment type="pathway">
    <text evidence="2">Polyol metabolism; glycerol degradation via glycerol kinase pathway; glycerone phosphate from sn-glycerol 3-phosphate (aerobic route): step 1/1.</text>
</comment>
<dbReference type="Gene3D" id="1.10.8.870">
    <property type="entry name" value="Alpha-glycerophosphate oxidase, cap domain"/>
    <property type="match status" value="1"/>
</dbReference>
<comment type="caution">
    <text evidence="12">The sequence shown here is derived from an EMBL/GenBank/DDBJ whole genome shotgun (WGS) entry which is preliminary data.</text>
</comment>
<comment type="cofactor">
    <cofactor evidence="1 9">
        <name>FAD</name>
        <dbReference type="ChEBI" id="CHEBI:57692"/>
    </cofactor>
</comment>
<evidence type="ECO:0000256" key="8">
    <source>
        <dbReference type="ARBA" id="ARBA00049055"/>
    </source>
</evidence>
<feature type="domain" description="Alpha-glycerophosphate oxidase C-terminal" evidence="11">
    <location>
        <begin position="405"/>
        <end position="534"/>
    </location>
</feature>
<dbReference type="GO" id="GO:0046168">
    <property type="term" value="P:glycerol-3-phosphate catabolic process"/>
    <property type="evidence" value="ECO:0007669"/>
    <property type="project" value="TreeGrafter"/>
</dbReference>
<dbReference type="InterPro" id="IPR006076">
    <property type="entry name" value="FAD-dep_OxRdtase"/>
</dbReference>
<evidence type="ECO:0000313" key="12">
    <source>
        <dbReference type="EMBL" id="KAA9028562.1"/>
    </source>
</evidence>
<comment type="similarity">
    <text evidence="3 9">Belongs to the FAD-dependent glycerol-3-phosphate dehydrogenase family.</text>
</comment>
<dbReference type="GO" id="GO:0009331">
    <property type="term" value="C:glycerol-3-phosphate dehydrogenase (FAD) complex"/>
    <property type="evidence" value="ECO:0007669"/>
    <property type="project" value="UniProtKB-UniRule"/>
</dbReference>
<dbReference type="PANTHER" id="PTHR11985:SF35">
    <property type="entry name" value="ANAEROBIC GLYCEROL-3-PHOSPHATE DEHYDROGENASE SUBUNIT A"/>
    <property type="match status" value="1"/>
</dbReference>
<evidence type="ECO:0000259" key="10">
    <source>
        <dbReference type="Pfam" id="PF01266"/>
    </source>
</evidence>
<evidence type="ECO:0000256" key="1">
    <source>
        <dbReference type="ARBA" id="ARBA00001974"/>
    </source>
</evidence>
<comment type="catalytic activity">
    <reaction evidence="8 9">
        <text>a quinone + sn-glycerol 3-phosphate = dihydroxyacetone phosphate + a quinol</text>
        <dbReference type="Rhea" id="RHEA:18977"/>
        <dbReference type="ChEBI" id="CHEBI:24646"/>
        <dbReference type="ChEBI" id="CHEBI:57597"/>
        <dbReference type="ChEBI" id="CHEBI:57642"/>
        <dbReference type="ChEBI" id="CHEBI:132124"/>
        <dbReference type="EC" id="1.1.5.3"/>
    </reaction>
</comment>
<dbReference type="InterPro" id="IPR036188">
    <property type="entry name" value="FAD/NAD-bd_sf"/>
</dbReference>
<dbReference type="InterPro" id="IPR038299">
    <property type="entry name" value="DAO_C_sf"/>
</dbReference>
<feature type="domain" description="FAD dependent oxidoreductase" evidence="10">
    <location>
        <begin position="23"/>
        <end position="348"/>
    </location>
</feature>
<dbReference type="UniPathway" id="UPA00618">
    <property type="reaction ID" value="UER00674"/>
</dbReference>
<dbReference type="EMBL" id="VYKL01000010">
    <property type="protein sequence ID" value="KAA9028562.1"/>
    <property type="molecule type" value="Genomic_DNA"/>
</dbReference>
<dbReference type="InterPro" id="IPR031656">
    <property type="entry name" value="DAO_C"/>
</dbReference>
<sequence>MREAFSSLKRNEIIANMQETEFDLLVIGGGITGAGIALDAASRGMKTALIEMQDFAAGTSSRSSKMVHGGLRYLKKYEVRIVAETGKERAIVYENGPHVTTPEWMILPIYKDADYGMLMTSIGLRAYDFLAGVKKKERNSMFKREAILEMEPKFKKEGLLGGGKFVEYRSDDARLTIEAMKEAVRFGAAVINYTKVTDFIYQDGKVTGVSAVDQLNGRVSEIRAKKIVNAAGPWVDTLREKDHSLDDKKMHITKGVHLVFDQSVLPLKQSVYFDTPDGRMILMIPRNGKTYVGTTDTEYKGDLTKPRMTKSDIEYILKTIRFIFPDTKLKESDIESSWAGVRPLIHQEGKSASAISRKDEIWESPSGLITIAGGKLTGYRKMAETIVDFVSAKFKQEYGIMFSACETKHMPISGGHVGGSKQFPSFIKEKVRLGADFGLDKEKAYSLVHKYGSNIDHLYHLIDQYKTEAEAYGMPVDLYAQVRYSIEAELACTPVDFFWRRTGTLLFDIQWVKKWKEKVVQLMGALLHWNEEQKERFLLDLNQHLHHVTHPLDQESV</sequence>
<evidence type="ECO:0000256" key="2">
    <source>
        <dbReference type="ARBA" id="ARBA00004977"/>
    </source>
</evidence>
<protein>
    <recommendedName>
        <fullName evidence="9">Glycerol-3-phosphate dehydrogenase</fullName>
        <ecNumber evidence="9">1.1.5.3</ecNumber>
    </recommendedName>
</protein>
<reference evidence="12 13" key="1">
    <citation type="submission" date="2019-09" db="EMBL/GenBank/DDBJ databases">
        <title>Whole genome sequences of isolates from the Mars Exploration Rovers.</title>
        <authorList>
            <person name="Seuylemezian A."/>
            <person name="Vaishampayan P."/>
        </authorList>
    </citation>
    <scope>NUCLEOTIDE SEQUENCE [LARGE SCALE GENOMIC DNA]</scope>
    <source>
        <strain evidence="12 13">MER_TA_151</strain>
    </source>
</reference>
<dbReference type="RefSeq" id="WP_150438814.1">
    <property type="nucleotide sequence ID" value="NZ_VYKL01000010.1"/>
</dbReference>
<dbReference type="Gene3D" id="3.50.50.60">
    <property type="entry name" value="FAD/NAD(P)-binding domain"/>
    <property type="match status" value="1"/>
</dbReference>
<evidence type="ECO:0000259" key="11">
    <source>
        <dbReference type="Pfam" id="PF16901"/>
    </source>
</evidence>
<dbReference type="Proteomes" id="UP000326671">
    <property type="component" value="Unassembled WGS sequence"/>
</dbReference>
<dbReference type="AlphaFoldDB" id="A0A5J5HZK8"/>
<dbReference type="OrthoDB" id="9766796at2"/>
<gene>
    <name evidence="12" type="ORF">F4V44_04645</name>
</gene>
<dbReference type="Pfam" id="PF16901">
    <property type="entry name" value="DAO_C"/>
    <property type="match status" value="1"/>
</dbReference>
<evidence type="ECO:0000256" key="9">
    <source>
        <dbReference type="RuleBase" id="RU361217"/>
    </source>
</evidence>
<dbReference type="GO" id="GO:0004368">
    <property type="term" value="F:glycerol-3-phosphate dehydrogenase (quinone) activity"/>
    <property type="evidence" value="ECO:0007669"/>
    <property type="project" value="UniProtKB-EC"/>
</dbReference>
<dbReference type="SUPFAM" id="SSF51905">
    <property type="entry name" value="FAD/NAD(P)-binding domain"/>
    <property type="match status" value="1"/>
</dbReference>
<dbReference type="PRINTS" id="PR01001">
    <property type="entry name" value="FADG3PDH"/>
</dbReference>
<evidence type="ECO:0000313" key="13">
    <source>
        <dbReference type="Proteomes" id="UP000326671"/>
    </source>
</evidence>
<keyword evidence="13" id="KW-1185">Reference proteome</keyword>
<accession>A0A5J5HZK8</accession>
<keyword evidence="5" id="KW-0319">Glycerol metabolism</keyword>
<keyword evidence="7 9" id="KW-0560">Oxidoreductase</keyword>
<dbReference type="Gene3D" id="3.30.9.10">
    <property type="entry name" value="D-Amino Acid Oxidase, subunit A, domain 2"/>
    <property type="match status" value="1"/>
</dbReference>
<evidence type="ECO:0000256" key="6">
    <source>
        <dbReference type="ARBA" id="ARBA00022827"/>
    </source>
</evidence>
<evidence type="ECO:0000256" key="3">
    <source>
        <dbReference type="ARBA" id="ARBA00007330"/>
    </source>
</evidence>
<dbReference type="InterPro" id="IPR000447">
    <property type="entry name" value="G3P_DH_FAD-dep"/>
</dbReference>
<dbReference type="PROSITE" id="PS00978">
    <property type="entry name" value="FAD_G3PDH_2"/>
    <property type="match status" value="1"/>
</dbReference>
<evidence type="ECO:0000256" key="4">
    <source>
        <dbReference type="ARBA" id="ARBA00022630"/>
    </source>
</evidence>
<dbReference type="PANTHER" id="PTHR11985">
    <property type="entry name" value="GLYCEROL-3-PHOSPHATE DEHYDROGENASE"/>
    <property type="match status" value="1"/>
</dbReference>
<dbReference type="SUPFAM" id="SSF54373">
    <property type="entry name" value="FAD-linked reductases, C-terminal domain"/>
    <property type="match status" value="1"/>
</dbReference>
<evidence type="ECO:0000256" key="7">
    <source>
        <dbReference type="ARBA" id="ARBA00023002"/>
    </source>
</evidence>
<dbReference type="EC" id="1.1.5.3" evidence="9"/>
<keyword evidence="6" id="KW-0274">FAD</keyword>
<organism evidence="12 13">
    <name type="scientific">Niallia endozanthoxylica</name>
    <dbReference type="NCBI Taxonomy" id="2036016"/>
    <lineage>
        <taxon>Bacteria</taxon>
        <taxon>Bacillati</taxon>
        <taxon>Bacillota</taxon>
        <taxon>Bacilli</taxon>
        <taxon>Bacillales</taxon>
        <taxon>Bacillaceae</taxon>
        <taxon>Niallia</taxon>
    </lineage>
</organism>
<evidence type="ECO:0000256" key="5">
    <source>
        <dbReference type="ARBA" id="ARBA00022798"/>
    </source>
</evidence>
<dbReference type="Pfam" id="PF01266">
    <property type="entry name" value="DAO"/>
    <property type="match status" value="1"/>
</dbReference>
<proteinExistence type="inferred from homology"/>